<dbReference type="OrthoDB" id="9108989at2"/>
<dbReference type="Proteomes" id="UP000054770">
    <property type="component" value="Unassembled WGS sequence"/>
</dbReference>
<dbReference type="AlphaFoldDB" id="A0A158K0W2"/>
<keyword evidence="2" id="KW-1133">Transmembrane helix</keyword>
<feature type="transmembrane region" description="Helical" evidence="2">
    <location>
        <begin position="6"/>
        <end position="25"/>
    </location>
</feature>
<proteinExistence type="predicted"/>
<keyword evidence="4" id="KW-1185">Reference proteome</keyword>
<dbReference type="RefSeq" id="WP_125483010.1">
    <property type="nucleotide sequence ID" value="NZ_FCON02000057.1"/>
</dbReference>
<evidence type="ECO:0000313" key="3">
    <source>
        <dbReference type="EMBL" id="SAL74786.1"/>
    </source>
</evidence>
<keyword evidence="2" id="KW-0472">Membrane</keyword>
<organism evidence="3 4">
    <name type="scientific">Caballeronia choica</name>
    <dbReference type="NCBI Taxonomy" id="326476"/>
    <lineage>
        <taxon>Bacteria</taxon>
        <taxon>Pseudomonadati</taxon>
        <taxon>Pseudomonadota</taxon>
        <taxon>Betaproteobacteria</taxon>
        <taxon>Burkholderiales</taxon>
        <taxon>Burkholderiaceae</taxon>
        <taxon>Caballeronia</taxon>
    </lineage>
</organism>
<feature type="region of interest" description="Disordered" evidence="1">
    <location>
        <begin position="32"/>
        <end position="59"/>
    </location>
</feature>
<protein>
    <submittedName>
        <fullName evidence="3">Uncharacterized protein</fullName>
    </submittedName>
</protein>
<accession>A0A158K0W2</accession>
<keyword evidence="2" id="KW-0812">Transmembrane</keyword>
<evidence type="ECO:0000313" key="4">
    <source>
        <dbReference type="Proteomes" id="UP000054770"/>
    </source>
</evidence>
<evidence type="ECO:0000256" key="2">
    <source>
        <dbReference type="SAM" id="Phobius"/>
    </source>
</evidence>
<sequence length="59" mass="6582">MNHWMIFLAVWMMFAFCVVLFIRGATVRETAPDRHAKAPAANGDRDAFALGRARSSSPD</sequence>
<comment type="caution">
    <text evidence="3">The sequence shown here is derived from an EMBL/GenBank/DDBJ whole genome shotgun (WGS) entry which is preliminary data.</text>
</comment>
<gene>
    <name evidence="3" type="ORF">AWB68_04651</name>
</gene>
<name>A0A158K0W2_9BURK</name>
<reference evidence="3" key="1">
    <citation type="submission" date="2016-01" db="EMBL/GenBank/DDBJ databases">
        <authorList>
            <person name="Peeters C."/>
        </authorList>
    </citation>
    <scope>NUCLEOTIDE SEQUENCE [LARGE SCALE GENOMIC DNA]</scope>
    <source>
        <strain evidence="3">LMG 22940</strain>
    </source>
</reference>
<evidence type="ECO:0000256" key="1">
    <source>
        <dbReference type="SAM" id="MobiDB-lite"/>
    </source>
</evidence>
<dbReference type="EMBL" id="FCON02000057">
    <property type="protein sequence ID" value="SAL74786.1"/>
    <property type="molecule type" value="Genomic_DNA"/>
</dbReference>